<protein>
    <submittedName>
        <fullName evidence="2">Uncharacterized protein</fullName>
    </submittedName>
</protein>
<name>A0ABD7MIK2_SHISO</name>
<dbReference type="EMBL" id="FTXV01000083">
    <property type="protein sequence ID" value="SJD92789.1"/>
    <property type="molecule type" value="Genomic_DNA"/>
</dbReference>
<sequence>MDKKGIFLIIALLIFILLMLLLFAKLNFNVNTALAILSLILTVLSGTDLVKKYTTVKSTNKSPIDMWMVFGIAISAVSMYGLYIDPQLSPLEGLTICIVSLILFVSVLVSALLNYKKIKKPDVREIIKQSHSVFRENEETITITTTIKKAP</sequence>
<evidence type="ECO:0000313" key="3">
    <source>
        <dbReference type="Proteomes" id="UP000187717"/>
    </source>
</evidence>
<dbReference type="RefSeq" id="WP_000358334.1">
    <property type="nucleotide sequence ID" value="NZ_CATNOL010000086.1"/>
</dbReference>
<feature type="transmembrane region" description="Helical" evidence="1">
    <location>
        <begin position="7"/>
        <end position="24"/>
    </location>
</feature>
<comment type="caution">
    <text evidence="2">The sequence shown here is derived from an EMBL/GenBank/DDBJ whole genome shotgun (WGS) entry which is preliminary data.</text>
</comment>
<dbReference type="Proteomes" id="UP000187717">
    <property type="component" value="Unassembled WGS sequence"/>
</dbReference>
<feature type="transmembrane region" description="Helical" evidence="1">
    <location>
        <begin position="62"/>
        <end position="81"/>
    </location>
</feature>
<keyword evidence="1" id="KW-0472">Membrane</keyword>
<feature type="transmembrane region" description="Helical" evidence="1">
    <location>
        <begin position="93"/>
        <end position="115"/>
    </location>
</feature>
<organism evidence="2 3">
    <name type="scientific">Shigella sonnei</name>
    <dbReference type="NCBI Taxonomy" id="624"/>
    <lineage>
        <taxon>Bacteria</taxon>
        <taxon>Pseudomonadati</taxon>
        <taxon>Pseudomonadota</taxon>
        <taxon>Gammaproteobacteria</taxon>
        <taxon>Enterobacterales</taxon>
        <taxon>Enterobacteriaceae</taxon>
        <taxon>Shigella</taxon>
    </lineage>
</organism>
<proteinExistence type="predicted"/>
<gene>
    <name evidence="2" type="ORF">SAMEA3356023_02900</name>
</gene>
<dbReference type="GeneID" id="93775993"/>
<evidence type="ECO:0000313" key="2">
    <source>
        <dbReference type="EMBL" id="SJD92789.1"/>
    </source>
</evidence>
<keyword evidence="1" id="KW-0812">Transmembrane</keyword>
<dbReference type="AlphaFoldDB" id="A0ABD7MIK2"/>
<reference evidence="2 3" key="1">
    <citation type="submission" date="2017-01" db="EMBL/GenBank/DDBJ databases">
        <authorList>
            <consortium name="Pathogen Informatics"/>
        </authorList>
    </citation>
    <scope>NUCLEOTIDE SEQUENCE [LARGE SCALE GENOMIC DNA]</scope>
    <source>
        <strain evidence="2 3">3626STDY6095480</strain>
    </source>
</reference>
<accession>A0ABD7MIK2</accession>
<feature type="transmembrane region" description="Helical" evidence="1">
    <location>
        <begin position="30"/>
        <end position="50"/>
    </location>
</feature>
<keyword evidence="1" id="KW-1133">Transmembrane helix</keyword>
<evidence type="ECO:0000256" key="1">
    <source>
        <dbReference type="SAM" id="Phobius"/>
    </source>
</evidence>